<feature type="compositionally biased region" description="Polar residues" evidence="1">
    <location>
        <begin position="168"/>
        <end position="187"/>
    </location>
</feature>
<feature type="region of interest" description="Disordered" evidence="1">
    <location>
        <begin position="97"/>
        <end position="128"/>
    </location>
</feature>
<accession>A0AAN9TW71</accession>
<feature type="compositionally biased region" description="Polar residues" evidence="1">
    <location>
        <begin position="198"/>
        <end position="222"/>
    </location>
</feature>
<feature type="region of interest" description="Disordered" evidence="1">
    <location>
        <begin position="159"/>
        <end position="222"/>
    </location>
</feature>
<reference evidence="2 3" key="1">
    <citation type="submission" date="2024-03" db="EMBL/GenBank/DDBJ databases">
        <title>Adaptation during the transition from Ophiocordyceps entomopathogen to insect associate is accompanied by gene loss and intensified selection.</title>
        <authorList>
            <person name="Ward C.M."/>
            <person name="Onetto C.A."/>
            <person name="Borneman A.R."/>
        </authorList>
    </citation>
    <scope>NUCLEOTIDE SEQUENCE [LARGE SCALE GENOMIC DNA]</scope>
    <source>
        <strain evidence="2">AWRI1</strain>
        <tissue evidence="2">Single Adult Female</tissue>
    </source>
</reference>
<organism evidence="2 3">
    <name type="scientific">Parthenolecanium corni</name>
    <dbReference type="NCBI Taxonomy" id="536013"/>
    <lineage>
        <taxon>Eukaryota</taxon>
        <taxon>Metazoa</taxon>
        <taxon>Ecdysozoa</taxon>
        <taxon>Arthropoda</taxon>
        <taxon>Hexapoda</taxon>
        <taxon>Insecta</taxon>
        <taxon>Pterygota</taxon>
        <taxon>Neoptera</taxon>
        <taxon>Paraneoptera</taxon>
        <taxon>Hemiptera</taxon>
        <taxon>Sternorrhyncha</taxon>
        <taxon>Coccoidea</taxon>
        <taxon>Coccidae</taxon>
        <taxon>Parthenolecanium</taxon>
    </lineage>
</organism>
<dbReference type="AlphaFoldDB" id="A0AAN9TW71"/>
<dbReference type="Proteomes" id="UP001367676">
    <property type="component" value="Unassembled WGS sequence"/>
</dbReference>
<protein>
    <submittedName>
        <fullName evidence="2">Uncharacterized protein</fullName>
    </submittedName>
</protein>
<evidence type="ECO:0000313" key="2">
    <source>
        <dbReference type="EMBL" id="KAK7605501.1"/>
    </source>
</evidence>
<feature type="region of interest" description="Disordered" evidence="1">
    <location>
        <begin position="286"/>
        <end position="313"/>
    </location>
</feature>
<evidence type="ECO:0000256" key="1">
    <source>
        <dbReference type="SAM" id="MobiDB-lite"/>
    </source>
</evidence>
<gene>
    <name evidence="2" type="ORF">V9T40_007359</name>
</gene>
<feature type="compositionally biased region" description="Low complexity" evidence="1">
    <location>
        <begin position="97"/>
        <end position="119"/>
    </location>
</feature>
<proteinExistence type="predicted"/>
<comment type="caution">
    <text evidence="2">The sequence shown here is derived from an EMBL/GenBank/DDBJ whole genome shotgun (WGS) entry which is preliminary data.</text>
</comment>
<sequence length="313" mass="31977">MHGGEVLLVAGGSRMARSSGAYAVQYSYAQCAVIKSADDGQICWPESLAARLIKLEIVFSNAQSLAAMNGASRHLYVPPSMFTMYAKCEAIKAVDSSSCSPYRSDSSDSSDVESASGSPSSPPPLISLQDFQSSSAAAAAAAAAATTASAPATAASAAAVTKTESRNRGTTLLNQSGKKSSQSSTAQIKAETHEECNGSISSSAGGNVRNSASMDSSCSSGTVSFAVTPTTTPNVANVNVSELLSKHTTPNGIVFTLEQLQREFGIHTTPSASGMQQFITMPLLGGGIPATGNASDPPAAHQTPADLSNRSRK</sequence>
<dbReference type="EMBL" id="JBBCAQ010000002">
    <property type="protein sequence ID" value="KAK7605501.1"/>
    <property type="molecule type" value="Genomic_DNA"/>
</dbReference>
<evidence type="ECO:0000313" key="3">
    <source>
        <dbReference type="Proteomes" id="UP001367676"/>
    </source>
</evidence>
<keyword evidence="3" id="KW-1185">Reference proteome</keyword>
<name>A0AAN9TW71_9HEMI</name>